<feature type="compositionally biased region" description="Basic and acidic residues" evidence="6">
    <location>
        <begin position="88"/>
        <end position="100"/>
    </location>
</feature>
<reference evidence="8" key="1">
    <citation type="journal article" date="2020" name="Nat. Commun.">
        <title>Genome sequence of the cluster root forming white lupin.</title>
        <authorList>
            <person name="Hufnagel B."/>
            <person name="Marques A."/>
            <person name="Soriano A."/>
            <person name="Marques L."/>
            <person name="Divol F."/>
            <person name="Doumas P."/>
            <person name="Sallet E."/>
            <person name="Mancinotti D."/>
            <person name="Carrere S."/>
            <person name="Marande W."/>
            <person name="Arribat S."/>
            <person name="Keller J."/>
            <person name="Huneau C."/>
            <person name="Blein T."/>
            <person name="Aime D."/>
            <person name="Laguerre M."/>
            <person name="Taylor J."/>
            <person name="Schubert V."/>
            <person name="Nelson M."/>
            <person name="Geu-Flores F."/>
            <person name="Crespi M."/>
            <person name="Gallardo-Guerrero K."/>
            <person name="Delaux P.-M."/>
            <person name="Salse J."/>
            <person name="Berges H."/>
            <person name="Guyot R."/>
            <person name="Gouzy J."/>
            <person name="Peret B."/>
        </authorList>
    </citation>
    <scope>NUCLEOTIDE SEQUENCE [LARGE SCALE GENOMIC DNA]</scope>
    <source>
        <strain evidence="8">cv. Amiga</strain>
    </source>
</reference>
<evidence type="ECO:0000256" key="3">
    <source>
        <dbReference type="ARBA" id="ARBA00023125"/>
    </source>
</evidence>
<feature type="region of interest" description="Disordered" evidence="6">
    <location>
        <begin position="60"/>
        <end position="100"/>
    </location>
</feature>
<evidence type="ECO:0000256" key="1">
    <source>
        <dbReference type="ARBA" id="ARBA00004123"/>
    </source>
</evidence>
<dbReference type="AlphaFoldDB" id="A0A6A4Q229"/>
<dbReference type="Proteomes" id="UP000447434">
    <property type="component" value="Chromosome 9"/>
</dbReference>
<keyword evidence="4" id="KW-0804">Transcription</keyword>
<dbReference type="InterPro" id="IPR051442">
    <property type="entry name" value="B3_domain"/>
</dbReference>
<dbReference type="PANTHER" id="PTHR34269">
    <property type="entry name" value="TRANSCRIPTION FACTOR B3-DOMAIN FAMILY-RELATED"/>
    <property type="match status" value="1"/>
</dbReference>
<dbReference type="PANTHER" id="PTHR34269:SF11">
    <property type="entry name" value="B3 DOMAIN PROTEIN"/>
    <property type="match status" value="1"/>
</dbReference>
<dbReference type="OrthoDB" id="1408268at2759"/>
<keyword evidence="3" id="KW-0238">DNA-binding</keyword>
<dbReference type="EMBL" id="WOCE01000009">
    <property type="protein sequence ID" value="KAE9607514.1"/>
    <property type="molecule type" value="Genomic_DNA"/>
</dbReference>
<protein>
    <submittedName>
        <fullName evidence="7">Putative transcription factor B3-Domain family</fullName>
    </submittedName>
</protein>
<evidence type="ECO:0000256" key="5">
    <source>
        <dbReference type="ARBA" id="ARBA00023242"/>
    </source>
</evidence>
<keyword evidence="5" id="KW-0539">Nucleus</keyword>
<organism evidence="7 8">
    <name type="scientific">Lupinus albus</name>
    <name type="common">White lupine</name>
    <name type="synonym">Lupinus termis</name>
    <dbReference type="NCBI Taxonomy" id="3870"/>
    <lineage>
        <taxon>Eukaryota</taxon>
        <taxon>Viridiplantae</taxon>
        <taxon>Streptophyta</taxon>
        <taxon>Embryophyta</taxon>
        <taxon>Tracheophyta</taxon>
        <taxon>Spermatophyta</taxon>
        <taxon>Magnoliopsida</taxon>
        <taxon>eudicotyledons</taxon>
        <taxon>Gunneridae</taxon>
        <taxon>Pentapetalae</taxon>
        <taxon>rosids</taxon>
        <taxon>fabids</taxon>
        <taxon>Fabales</taxon>
        <taxon>Fabaceae</taxon>
        <taxon>Papilionoideae</taxon>
        <taxon>50 kb inversion clade</taxon>
        <taxon>genistoids sensu lato</taxon>
        <taxon>core genistoids</taxon>
        <taxon>Genisteae</taxon>
        <taxon>Lupinus</taxon>
    </lineage>
</organism>
<evidence type="ECO:0000256" key="6">
    <source>
        <dbReference type="SAM" id="MobiDB-lite"/>
    </source>
</evidence>
<dbReference type="InterPro" id="IPR015300">
    <property type="entry name" value="DNA-bd_pseudobarrel_sf"/>
</dbReference>
<evidence type="ECO:0000313" key="7">
    <source>
        <dbReference type="EMBL" id="KAE9607514.1"/>
    </source>
</evidence>
<comment type="caution">
    <text evidence="7">The sequence shown here is derived from an EMBL/GenBank/DDBJ whole genome shotgun (WGS) entry which is preliminary data.</text>
</comment>
<comment type="subcellular location">
    <subcellularLocation>
        <location evidence="1">Nucleus</location>
    </subcellularLocation>
</comment>
<dbReference type="Gene3D" id="2.40.330.10">
    <property type="entry name" value="DNA-binding pseudobarrel domain"/>
    <property type="match status" value="1"/>
</dbReference>
<keyword evidence="8" id="KW-1185">Reference proteome</keyword>
<dbReference type="GO" id="GO:0003677">
    <property type="term" value="F:DNA binding"/>
    <property type="evidence" value="ECO:0007669"/>
    <property type="project" value="UniProtKB-KW"/>
</dbReference>
<dbReference type="GO" id="GO:0005634">
    <property type="term" value="C:nucleus"/>
    <property type="evidence" value="ECO:0007669"/>
    <property type="project" value="UniProtKB-SubCell"/>
</dbReference>
<evidence type="ECO:0000256" key="4">
    <source>
        <dbReference type="ARBA" id="ARBA00023163"/>
    </source>
</evidence>
<accession>A0A6A4Q229</accession>
<dbReference type="CDD" id="cd10017">
    <property type="entry name" value="B3_DNA"/>
    <property type="match status" value="1"/>
</dbReference>
<sequence>MALNNNTCFHLSMGMCPCVVTTHNDSSSSSSSSSSSNNNNVCIHLSMGVCHCSHVSTSSSSKGTVSPSDTIESHAPCSSSTKKRKHGRKDDTNRARKRARNDVERMRWGYSLDLKIYDDPWKIKKVLQKSDLGNMSRLLLSKDLAENLVLPVLNDEERRDAESDRGTQVLILDVDTNSMHSLLFKRWGSSRSYVFIDKWVQDFVKRRHLKEGDEIGFHWDPYNHHFAFTVLQDY</sequence>
<keyword evidence="2" id="KW-0805">Transcription regulation</keyword>
<evidence type="ECO:0000313" key="8">
    <source>
        <dbReference type="Proteomes" id="UP000447434"/>
    </source>
</evidence>
<proteinExistence type="predicted"/>
<evidence type="ECO:0000256" key="2">
    <source>
        <dbReference type="ARBA" id="ARBA00023015"/>
    </source>
</evidence>
<name>A0A6A4Q229_LUPAL</name>
<dbReference type="InterPro" id="IPR003340">
    <property type="entry name" value="B3_DNA-bd"/>
</dbReference>
<gene>
    <name evidence="7" type="ORF">Lalb_Chr09g0330841</name>
</gene>
<dbReference type="SUPFAM" id="SSF101936">
    <property type="entry name" value="DNA-binding pseudobarrel domain"/>
    <property type="match status" value="1"/>
</dbReference>